<sequence length="1077" mass="118494">MAHSIWLLLVALLTLVNSRSIRQLPSGYSGGPQHHPLLPNGYYGQPFAYQAPYGYGYQAPPPVFSPPGSYYDSVYGVYKPFPGGGIPVRIDYNNRCSRNYVGIKPHPDQQEYYYVCQPNCVIFSKCPKLERFNSSSGRRVHRVQPQAPPGGKEGRDNSEINNYYKHHSETNNDNSENVDNYNPDSGKNSYNCEIDNCYKHHSETNNDNSENPSTKTTAKRTTVEILSTSTAAISTPTTTPSSEETTVTKPACPDHGSTEDTKTHIACTQQNQLQEQEPIQRPQELKNTNTNTELSISKNLFVREKDMQEHVVAHNFVSSELNLDYMDDAALVEVDGKAEVDATVDKRTTESPTESPTTKESAMSTMAAAHLLEKLFHVISTPPPTTIRTPTPSVTLAQLARHNLATSKPFIAESLRLSIKQLASTHKRSIQQKSPMMVALNSTKEDHEDSEYYDSETSELYEDRANDVVEMETTKAMASTTSAAVVPALPTSPHQERVESTSTTSSPLPHHASTTMASDSEYADNYVDSDYVNDEAQPSGLELRNDVFGEAKSLDTEAHKRMLMRLLKEKLTHPQEVKMSTTTTESSQKSFLMSLLKDRLNLPKESQITTTSTETPQKSFVMTLLKERLSRPQETKTLTRPLQKSVPMSMLREEPSDPEEISTSTATPQTSTSPAAPQISTSTAAAHKLPSTAAPQISTSTATAPTFPFPSTGTNTTAPAEDPARNSSNLSSEYYEDEDYDSPSDAESTDQVNATEGSVEGKKDIEQRPGTAKRHSVLPGPQQAISTISIENELAMNWDEVKMQSRPENDGFLLKALPIRGNPLDISTASSIKHIQQPLGLGASPTEAPRTTQKSAIIIESTTLAASTTPIRIETSRAASKIATSVSTIAPTTDSTITPTTSRRPTTVDDESTTTPTAEQAPTTPPTPEIRAESESELITATRHKEVLRVNSMPWLLEAQNQTVHLTPISIATKYGNPVTHDVNRSFNPLVSNPGDYATEKVPELILKVFEPIDLKIVFCPKSCEEDHDHKYDPADNYKKPNCLGSCDDDHPPAHHSVDLKWKPLTLKDTASFQTIT</sequence>
<dbReference type="eggNOG" id="ENOG502S9IS">
    <property type="taxonomic scope" value="Eukaryota"/>
</dbReference>
<keyword evidence="4" id="KW-1185">Reference proteome</keyword>
<evidence type="ECO:0000313" key="4">
    <source>
        <dbReference type="Proteomes" id="UP000008744"/>
    </source>
</evidence>
<gene>
    <name evidence="3" type="primary">Dper\GL14370</name>
    <name evidence="3" type="ORF">Dper_GL14370</name>
</gene>
<evidence type="ECO:0000256" key="1">
    <source>
        <dbReference type="SAM" id="MobiDB-lite"/>
    </source>
</evidence>
<feature type="region of interest" description="Disordered" evidence="1">
    <location>
        <begin position="342"/>
        <end position="361"/>
    </location>
</feature>
<feature type="compositionally biased region" description="Low complexity" evidence="1">
    <location>
        <begin position="269"/>
        <end position="280"/>
    </location>
</feature>
<dbReference type="OMA" id="YKRYTYA"/>
<organism evidence="4">
    <name type="scientific">Drosophila persimilis</name>
    <name type="common">Fruit fly</name>
    <dbReference type="NCBI Taxonomy" id="7234"/>
    <lineage>
        <taxon>Eukaryota</taxon>
        <taxon>Metazoa</taxon>
        <taxon>Ecdysozoa</taxon>
        <taxon>Arthropoda</taxon>
        <taxon>Hexapoda</taxon>
        <taxon>Insecta</taxon>
        <taxon>Pterygota</taxon>
        <taxon>Neoptera</taxon>
        <taxon>Endopterygota</taxon>
        <taxon>Diptera</taxon>
        <taxon>Brachycera</taxon>
        <taxon>Muscomorpha</taxon>
        <taxon>Ephydroidea</taxon>
        <taxon>Drosophilidae</taxon>
        <taxon>Drosophila</taxon>
        <taxon>Sophophora</taxon>
    </lineage>
</organism>
<feature type="compositionally biased region" description="Polar residues" evidence="1">
    <location>
        <begin position="205"/>
        <end position="226"/>
    </location>
</feature>
<dbReference type="PhylomeDB" id="B4GTJ7"/>
<dbReference type="Proteomes" id="UP000008744">
    <property type="component" value="Unassembled WGS sequence"/>
</dbReference>
<protein>
    <submittedName>
        <fullName evidence="3">GL14370</fullName>
    </submittedName>
</protein>
<feature type="region of interest" description="Disordered" evidence="1">
    <location>
        <begin position="489"/>
        <end position="520"/>
    </location>
</feature>
<feature type="compositionally biased region" description="Low complexity" evidence="1">
    <location>
        <begin position="500"/>
        <end position="515"/>
    </location>
</feature>
<feature type="compositionally biased region" description="Low complexity" evidence="1">
    <location>
        <begin position="698"/>
        <end position="712"/>
    </location>
</feature>
<feature type="region of interest" description="Disordered" evidence="1">
    <location>
        <begin position="134"/>
        <end position="186"/>
    </location>
</feature>
<evidence type="ECO:0000313" key="3">
    <source>
        <dbReference type="EMBL" id="EDW25867.1"/>
    </source>
</evidence>
<keyword evidence="2" id="KW-0732">Signal</keyword>
<feature type="signal peptide" evidence="2">
    <location>
        <begin position="1"/>
        <end position="18"/>
    </location>
</feature>
<proteinExistence type="predicted"/>
<dbReference type="HOGENOM" id="CLU_002909_0_0_1"/>
<dbReference type="EMBL" id="CH479190">
    <property type="protein sequence ID" value="EDW25867.1"/>
    <property type="molecule type" value="Genomic_DNA"/>
</dbReference>
<feature type="compositionally biased region" description="Low complexity" evidence="1">
    <location>
        <begin position="171"/>
        <end position="182"/>
    </location>
</feature>
<reference evidence="3 4" key="1">
    <citation type="journal article" date="2007" name="Nature">
        <title>Evolution of genes and genomes on the Drosophila phylogeny.</title>
        <authorList>
            <consortium name="Drosophila 12 Genomes Consortium"/>
            <person name="Clark A.G."/>
            <person name="Eisen M.B."/>
            <person name="Smith D.R."/>
            <person name="Bergman C.M."/>
            <person name="Oliver B."/>
            <person name="Markow T.A."/>
            <person name="Kaufman T.C."/>
            <person name="Kellis M."/>
            <person name="Gelbart W."/>
            <person name="Iyer V.N."/>
            <person name="Pollard D.A."/>
            <person name="Sackton T.B."/>
            <person name="Larracuente A.M."/>
            <person name="Singh N.D."/>
            <person name="Abad J.P."/>
            <person name="Abt D.N."/>
            <person name="Adryan B."/>
            <person name="Aguade M."/>
            <person name="Akashi H."/>
            <person name="Anderson W.W."/>
            <person name="Aquadro C.F."/>
            <person name="Ardell D.H."/>
            <person name="Arguello R."/>
            <person name="Artieri C.G."/>
            <person name="Barbash D.A."/>
            <person name="Barker D."/>
            <person name="Barsanti P."/>
            <person name="Batterham P."/>
            <person name="Batzoglou S."/>
            <person name="Begun D."/>
            <person name="Bhutkar A."/>
            <person name="Blanco E."/>
            <person name="Bosak S.A."/>
            <person name="Bradley R.K."/>
            <person name="Brand A.D."/>
            <person name="Brent M.R."/>
            <person name="Brooks A.N."/>
            <person name="Brown R.H."/>
            <person name="Butlin R.K."/>
            <person name="Caggese C."/>
            <person name="Calvi B.R."/>
            <person name="Bernardo de Carvalho A."/>
            <person name="Caspi A."/>
            <person name="Castrezana S."/>
            <person name="Celniker S.E."/>
            <person name="Chang J.L."/>
            <person name="Chapple C."/>
            <person name="Chatterji S."/>
            <person name="Chinwalla A."/>
            <person name="Civetta A."/>
            <person name="Clifton S.W."/>
            <person name="Comeron J.M."/>
            <person name="Costello J.C."/>
            <person name="Coyne J.A."/>
            <person name="Daub J."/>
            <person name="David R.G."/>
            <person name="Delcher A.L."/>
            <person name="Delehaunty K."/>
            <person name="Do C.B."/>
            <person name="Ebling H."/>
            <person name="Edwards K."/>
            <person name="Eickbush T."/>
            <person name="Evans J.D."/>
            <person name="Filipski A."/>
            <person name="Findeiss S."/>
            <person name="Freyhult E."/>
            <person name="Fulton L."/>
            <person name="Fulton R."/>
            <person name="Garcia A.C."/>
            <person name="Gardiner A."/>
            <person name="Garfield D.A."/>
            <person name="Garvin B.E."/>
            <person name="Gibson G."/>
            <person name="Gilbert D."/>
            <person name="Gnerre S."/>
            <person name="Godfrey J."/>
            <person name="Good R."/>
            <person name="Gotea V."/>
            <person name="Gravely B."/>
            <person name="Greenberg A.J."/>
            <person name="Griffiths-Jones S."/>
            <person name="Gross S."/>
            <person name="Guigo R."/>
            <person name="Gustafson E.A."/>
            <person name="Haerty W."/>
            <person name="Hahn M.W."/>
            <person name="Halligan D.L."/>
            <person name="Halpern A.L."/>
            <person name="Halter G.M."/>
            <person name="Han M.V."/>
            <person name="Heger A."/>
            <person name="Hillier L."/>
            <person name="Hinrichs A.S."/>
            <person name="Holmes I."/>
            <person name="Hoskins R.A."/>
            <person name="Hubisz M.J."/>
            <person name="Hultmark D."/>
            <person name="Huntley M.A."/>
            <person name="Jaffe D.B."/>
            <person name="Jagadeeshan S."/>
            <person name="Jeck W.R."/>
            <person name="Johnson J."/>
            <person name="Jones C.D."/>
            <person name="Jordan W.C."/>
            <person name="Karpen G.H."/>
            <person name="Kataoka E."/>
            <person name="Keightley P.D."/>
            <person name="Kheradpour P."/>
            <person name="Kirkness E.F."/>
            <person name="Koerich L.B."/>
            <person name="Kristiansen K."/>
            <person name="Kudrna D."/>
            <person name="Kulathinal R.J."/>
            <person name="Kumar S."/>
            <person name="Kwok R."/>
            <person name="Lander E."/>
            <person name="Langley C.H."/>
            <person name="Lapoint R."/>
            <person name="Lazzaro B.P."/>
            <person name="Lee S.J."/>
            <person name="Levesque L."/>
            <person name="Li R."/>
            <person name="Lin C.F."/>
            <person name="Lin M.F."/>
            <person name="Lindblad-Toh K."/>
            <person name="Llopart A."/>
            <person name="Long M."/>
            <person name="Low L."/>
            <person name="Lozovsky E."/>
            <person name="Lu J."/>
            <person name="Luo M."/>
            <person name="Machado C.A."/>
            <person name="Makalowski W."/>
            <person name="Marzo M."/>
            <person name="Matsuda M."/>
            <person name="Matzkin L."/>
            <person name="McAllister B."/>
            <person name="McBride C.S."/>
            <person name="McKernan B."/>
            <person name="McKernan K."/>
            <person name="Mendez-Lago M."/>
            <person name="Minx P."/>
            <person name="Mollenhauer M.U."/>
            <person name="Montooth K."/>
            <person name="Mount S.M."/>
            <person name="Mu X."/>
            <person name="Myers E."/>
            <person name="Negre B."/>
            <person name="Newfeld S."/>
            <person name="Nielsen R."/>
            <person name="Noor M.A."/>
            <person name="O'Grady P."/>
            <person name="Pachter L."/>
            <person name="Papaceit M."/>
            <person name="Parisi M.J."/>
            <person name="Parisi M."/>
            <person name="Parts L."/>
            <person name="Pedersen J.S."/>
            <person name="Pesole G."/>
            <person name="Phillippy A.M."/>
            <person name="Ponting C.P."/>
            <person name="Pop M."/>
            <person name="Porcelli D."/>
            <person name="Powell J.R."/>
            <person name="Prohaska S."/>
            <person name="Pruitt K."/>
            <person name="Puig M."/>
            <person name="Quesneville H."/>
            <person name="Ram K.R."/>
            <person name="Rand D."/>
            <person name="Rasmussen M.D."/>
            <person name="Reed L.K."/>
            <person name="Reenan R."/>
            <person name="Reily A."/>
            <person name="Remington K.A."/>
            <person name="Rieger T.T."/>
            <person name="Ritchie M.G."/>
            <person name="Robin C."/>
            <person name="Rogers Y.H."/>
            <person name="Rohde C."/>
            <person name="Rozas J."/>
            <person name="Rubenfield M.J."/>
            <person name="Ruiz A."/>
            <person name="Russo S."/>
            <person name="Salzberg S.L."/>
            <person name="Sanchez-Gracia A."/>
            <person name="Saranga D.J."/>
            <person name="Sato H."/>
            <person name="Schaeffer S.W."/>
            <person name="Schatz M.C."/>
            <person name="Schlenke T."/>
            <person name="Schwartz R."/>
            <person name="Segarra C."/>
            <person name="Singh R.S."/>
            <person name="Sirot L."/>
            <person name="Sirota M."/>
            <person name="Sisneros N.B."/>
            <person name="Smith C.D."/>
            <person name="Smith T.F."/>
            <person name="Spieth J."/>
            <person name="Stage D.E."/>
            <person name="Stark A."/>
            <person name="Stephan W."/>
            <person name="Strausberg R.L."/>
            <person name="Strempel S."/>
            <person name="Sturgill D."/>
            <person name="Sutton G."/>
            <person name="Sutton G.G."/>
            <person name="Tao W."/>
            <person name="Teichmann S."/>
            <person name="Tobari Y.N."/>
            <person name="Tomimura Y."/>
            <person name="Tsolas J.M."/>
            <person name="Valente V.L."/>
            <person name="Venter E."/>
            <person name="Venter J.C."/>
            <person name="Vicario S."/>
            <person name="Vieira F.G."/>
            <person name="Vilella A.J."/>
            <person name="Villasante A."/>
            <person name="Walenz B."/>
            <person name="Wang J."/>
            <person name="Wasserman M."/>
            <person name="Watts T."/>
            <person name="Wilson D."/>
            <person name="Wilson R.K."/>
            <person name="Wing R.A."/>
            <person name="Wolfner M.F."/>
            <person name="Wong A."/>
            <person name="Wong G.K."/>
            <person name="Wu C.I."/>
            <person name="Wu G."/>
            <person name="Yamamoto D."/>
            <person name="Yang H.P."/>
            <person name="Yang S.P."/>
            <person name="Yorke J.A."/>
            <person name="Yoshida K."/>
            <person name="Zdobnov E."/>
            <person name="Zhang P."/>
            <person name="Zhang Y."/>
            <person name="Zimin A.V."/>
            <person name="Baldwin J."/>
            <person name="Abdouelleil A."/>
            <person name="Abdulkadir J."/>
            <person name="Abebe A."/>
            <person name="Abera B."/>
            <person name="Abreu J."/>
            <person name="Acer S.C."/>
            <person name="Aftuck L."/>
            <person name="Alexander A."/>
            <person name="An P."/>
            <person name="Anderson E."/>
            <person name="Anderson S."/>
            <person name="Arachi H."/>
            <person name="Azer M."/>
            <person name="Bachantsang P."/>
            <person name="Barry A."/>
            <person name="Bayul T."/>
            <person name="Berlin A."/>
            <person name="Bessette D."/>
            <person name="Bloom T."/>
            <person name="Blye J."/>
            <person name="Boguslavskiy L."/>
            <person name="Bonnet C."/>
            <person name="Boukhgalter B."/>
            <person name="Bourzgui I."/>
            <person name="Brown A."/>
            <person name="Cahill P."/>
            <person name="Channer S."/>
            <person name="Cheshatsang Y."/>
            <person name="Chuda L."/>
            <person name="Citroen M."/>
            <person name="Collymore A."/>
            <person name="Cooke P."/>
            <person name="Costello M."/>
            <person name="D'Aco K."/>
            <person name="Daza R."/>
            <person name="De Haan G."/>
            <person name="DeGray S."/>
            <person name="DeMaso C."/>
            <person name="Dhargay N."/>
            <person name="Dooley K."/>
            <person name="Dooley E."/>
            <person name="Doricent M."/>
            <person name="Dorje P."/>
            <person name="Dorjee K."/>
            <person name="Dupes A."/>
            <person name="Elong R."/>
            <person name="Falk J."/>
            <person name="Farina A."/>
            <person name="Faro S."/>
            <person name="Ferguson D."/>
            <person name="Fisher S."/>
            <person name="Foley C.D."/>
            <person name="Franke A."/>
            <person name="Friedrich D."/>
            <person name="Gadbois L."/>
            <person name="Gearin G."/>
            <person name="Gearin C.R."/>
            <person name="Giannoukos G."/>
            <person name="Goode T."/>
            <person name="Graham J."/>
            <person name="Grandbois E."/>
            <person name="Grewal S."/>
            <person name="Gyaltsen K."/>
            <person name="Hafez N."/>
            <person name="Hagos B."/>
            <person name="Hall J."/>
            <person name="Henson C."/>
            <person name="Hollinger A."/>
            <person name="Honan T."/>
            <person name="Huard M.D."/>
            <person name="Hughes L."/>
            <person name="Hurhula B."/>
            <person name="Husby M.E."/>
            <person name="Kamat A."/>
            <person name="Kanga B."/>
            <person name="Kashin S."/>
            <person name="Khazanovich D."/>
            <person name="Kisner P."/>
            <person name="Lance K."/>
            <person name="Lara M."/>
            <person name="Lee W."/>
            <person name="Lennon N."/>
            <person name="Letendre F."/>
            <person name="LeVine R."/>
            <person name="Lipovsky A."/>
            <person name="Liu X."/>
            <person name="Liu J."/>
            <person name="Liu S."/>
            <person name="Lokyitsang T."/>
            <person name="Lokyitsang Y."/>
            <person name="Lubonja R."/>
            <person name="Lui A."/>
            <person name="MacDonald P."/>
            <person name="Magnisalis V."/>
            <person name="Maru K."/>
            <person name="Matthews C."/>
            <person name="McCusker W."/>
            <person name="McDonough S."/>
            <person name="Mehta T."/>
            <person name="Meldrim J."/>
            <person name="Meneus L."/>
            <person name="Mihai O."/>
            <person name="Mihalev A."/>
            <person name="Mihova T."/>
            <person name="Mittelman R."/>
            <person name="Mlenga V."/>
            <person name="Montmayeur A."/>
            <person name="Mulrain L."/>
            <person name="Navidi A."/>
            <person name="Naylor J."/>
            <person name="Negash T."/>
            <person name="Nguyen T."/>
            <person name="Nguyen N."/>
            <person name="Nicol R."/>
            <person name="Norbu C."/>
            <person name="Norbu N."/>
            <person name="Novod N."/>
            <person name="O'Neill B."/>
            <person name="Osman S."/>
            <person name="Markiewicz E."/>
            <person name="Oyono O.L."/>
            <person name="Patti C."/>
            <person name="Phunkhang P."/>
            <person name="Pierre F."/>
            <person name="Priest M."/>
            <person name="Raghuraman S."/>
            <person name="Rege F."/>
            <person name="Reyes R."/>
            <person name="Rise C."/>
            <person name="Rogov P."/>
            <person name="Ross K."/>
            <person name="Ryan E."/>
            <person name="Settipalli S."/>
            <person name="Shea T."/>
            <person name="Sherpa N."/>
            <person name="Shi L."/>
            <person name="Shih D."/>
            <person name="Sparrow T."/>
            <person name="Spaulding J."/>
            <person name="Stalker J."/>
            <person name="Stange-Thomann N."/>
            <person name="Stavropoulos S."/>
            <person name="Stone C."/>
            <person name="Strader C."/>
            <person name="Tesfaye S."/>
            <person name="Thomson T."/>
            <person name="Thoulutsang Y."/>
            <person name="Thoulutsang D."/>
            <person name="Topham K."/>
            <person name="Topping I."/>
            <person name="Tsamla T."/>
            <person name="Vassiliev H."/>
            <person name="Vo A."/>
            <person name="Wangchuk T."/>
            <person name="Wangdi T."/>
            <person name="Weiand M."/>
            <person name="Wilkinson J."/>
            <person name="Wilson A."/>
            <person name="Yadav S."/>
            <person name="Young G."/>
            <person name="Yu Q."/>
            <person name="Zembek L."/>
            <person name="Zhong D."/>
            <person name="Zimmer A."/>
            <person name="Zwirko Z."/>
            <person name="Jaffe D.B."/>
            <person name="Alvarez P."/>
            <person name="Brockman W."/>
            <person name="Butler J."/>
            <person name="Chin C."/>
            <person name="Gnerre S."/>
            <person name="Grabherr M."/>
            <person name="Kleber M."/>
            <person name="Mauceli E."/>
            <person name="MacCallum I."/>
        </authorList>
    </citation>
    <scope>NUCLEOTIDE SEQUENCE [LARGE SCALE GENOMIC DNA]</scope>
    <source>
        <strain evidence="4">MSH-3 / Tucson 14011-0111.49</strain>
    </source>
</reference>
<feature type="compositionally biased region" description="Low complexity" evidence="1">
    <location>
        <begin position="662"/>
        <end position="678"/>
    </location>
</feature>
<dbReference type="STRING" id="7234.B4GTJ7"/>
<dbReference type="GO" id="GO:0042600">
    <property type="term" value="C:egg chorion"/>
    <property type="evidence" value="ECO:0007669"/>
    <property type="project" value="EnsemblMetazoa"/>
</dbReference>
<name>B4GTJ7_DROPE</name>
<evidence type="ECO:0000256" key="2">
    <source>
        <dbReference type="SAM" id="SignalP"/>
    </source>
</evidence>
<feature type="compositionally biased region" description="Acidic residues" evidence="1">
    <location>
        <begin position="734"/>
        <end position="748"/>
    </location>
</feature>
<feature type="compositionally biased region" description="Low complexity" evidence="1">
    <location>
        <begin position="891"/>
        <end position="905"/>
    </location>
</feature>
<dbReference type="OrthoDB" id="6020543at2759"/>
<accession>B4GTJ7</accession>
<dbReference type="AlphaFoldDB" id="B4GTJ7"/>
<feature type="region of interest" description="Disordered" evidence="1">
    <location>
        <begin position="891"/>
        <end position="932"/>
    </location>
</feature>
<feature type="region of interest" description="Disordered" evidence="1">
    <location>
        <begin position="201"/>
        <end position="291"/>
    </location>
</feature>
<feature type="region of interest" description="Disordered" evidence="1">
    <location>
        <begin position="628"/>
        <end position="782"/>
    </location>
</feature>
<feature type="chain" id="PRO_5002804372" evidence="2">
    <location>
        <begin position="19"/>
        <end position="1077"/>
    </location>
</feature>
<feature type="compositionally biased region" description="Low complexity" evidence="1">
    <location>
        <begin position="227"/>
        <end position="248"/>
    </location>
</feature>
<feature type="compositionally biased region" description="Low complexity" evidence="1">
    <location>
        <begin position="913"/>
        <end position="922"/>
    </location>
</feature>